<gene>
    <name evidence="12" type="ORF">METZ01_LOCUS307800</name>
</gene>
<accession>A0A382N1K6</accession>
<feature type="domain" description="Helicase ATP-binding" evidence="10">
    <location>
        <begin position="26"/>
        <end position="194"/>
    </location>
</feature>
<protein>
    <recommendedName>
        <fullName evidence="9">DNA 3'-5' helicase</fullName>
        <ecNumber evidence="9">5.6.2.4</ecNumber>
    </recommendedName>
</protein>
<dbReference type="AlphaFoldDB" id="A0A382N1K6"/>
<dbReference type="EC" id="5.6.2.4" evidence="9"/>
<comment type="catalytic activity">
    <reaction evidence="8">
        <text>Couples ATP hydrolysis with the unwinding of duplex DNA by translocating in the 3'-5' direction.</text>
        <dbReference type="EC" id="5.6.2.4"/>
    </reaction>
</comment>
<dbReference type="InterPro" id="IPR004589">
    <property type="entry name" value="DNA_helicase_ATP-dep_RecQ"/>
</dbReference>
<dbReference type="SMART" id="SM00490">
    <property type="entry name" value="HELICc"/>
    <property type="match status" value="1"/>
</dbReference>
<keyword evidence="2" id="KW-0547">Nucleotide-binding</keyword>
<dbReference type="EMBL" id="UINC01097331">
    <property type="protein sequence ID" value="SVC54946.1"/>
    <property type="molecule type" value="Genomic_DNA"/>
</dbReference>
<proteinExistence type="inferred from homology"/>
<evidence type="ECO:0000313" key="12">
    <source>
        <dbReference type="EMBL" id="SVC54946.1"/>
    </source>
</evidence>
<evidence type="ECO:0000256" key="8">
    <source>
        <dbReference type="ARBA" id="ARBA00034617"/>
    </source>
</evidence>
<feature type="non-terminal residue" evidence="12">
    <location>
        <position position="331"/>
    </location>
</feature>
<evidence type="ECO:0000259" key="11">
    <source>
        <dbReference type="PROSITE" id="PS51194"/>
    </source>
</evidence>
<dbReference type="PANTHER" id="PTHR13710">
    <property type="entry name" value="DNA HELICASE RECQ FAMILY MEMBER"/>
    <property type="match status" value="1"/>
</dbReference>
<evidence type="ECO:0000256" key="9">
    <source>
        <dbReference type="ARBA" id="ARBA00034808"/>
    </source>
</evidence>
<dbReference type="GO" id="GO:0030894">
    <property type="term" value="C:replisome"/>
    <property type="evidence" value="ECO:0007669"/>
    <property type="project" value="TreeGrafter"/>
</dbReference>
<dbReference type="SUPFAM" id="SSF52540">
    <property type="entry name" value="P-loop containing nucleoside triphosphate hydrolases"/>
    <property type="match status" value="1"/>
</dbReference>
<dbReference type="GO" id="GO:0006310">
    <property type="term" value="P:DNA recombination"/>
    <property type="evidence" value="ECO:0007669"/>
    <property type="project" value="InterPro"/>
</dbReference>
<comment type="similarity">
    <text evidence="1">Belongs to the helicase family. RecQ subfamily.</text>
</comment>
<dbReference type="FunFam" id="3.40.50.300:FF:000296">
    <property type="entry name" value="ATP-dependent DNA helicase RecQ"/>
    <property type="match status" value="1"/>
</dbReference>
<dbReference type="GO" id="GO:0016787">
    <property type="term" value="F:hydrolase activity"/>
    <property type="evidence" value="ECO:0007669"/>
    <property type="project" value="UniProtKB-KW"/>
</dbReference>
<keyword evidence="7" id="KW-0413">Isomerase</keyword>
<dbReference type="Pfam" id="PF00270">
    <property type="entry name" value="DEAD"/>
    <property type="match status" value="1"/>
</dbReference>
<evidence type="ECO:0000256" key="2">
    <source>
        <dbReference type="ARBA" id="ARBA00022741"/>
    </source>
</evidence>
<dbReference type="Gene3D" id="3.40.50.300">
    <property type="entry name" value="P-loop containing nucleotide triphosphate hydrolases"/>
    <property type="match status" value="2"/>
</dbReference>
<dbReference type="InterPro" id="IPR001650">
    <property type="entry name" value="Helicase_C-like"/>
</dbReference>
<dbReference type="FunFam" id="3.40.50.300:FF:000156">
    <property type="entry name" value="ATP-dependent DNA helicase recQ"/>
    <property type="match status" value="1"/>
</dbReference>
<evidence type="ECO:0000256" key="5">
    <source>
        <dbReference type="ARBA" id="ARBA00022840"/>
    </source>
</evidence>
<evidence type="ECO:0000256" key="1">
    <source>
        <dbReference type="ARBA" id="ARBA00005446"/>
    </source>
</evidence>
<keyword evidence="4" id="KW-0347">Helicase</keyword>
<dbReference type="GO" id="GO:0005524">
    <property type="term" value="F:ATP binding"/>
    <property type="evidence" value="ECO:0007669"/>
    <property type="project" value="UniProtKB-KW"/>
</dbReference>
<organism evidence="12">
    <name type="scientific">marine metagenome</name>
    <dbReference type="NCBI Taxonomy" id="408172"/>
    <lineage>
        <taxon>unclassified sequences</taxon>
        <taxon>metagenomes</taxon>
        <taxon>ecological metagenomes</taxon>
    </lineage>
</organism>
<dbReference type="NCBIfam" id="TIGR00614">
    <property type="entry name" value="recQ_fam"/>
    <property type="match status" value="1"/>
</dbReference>
<dbReference type="SMART" id="SM00487">
    <property type="entry name" value="DEXDc"/>
    <property type="match status" value="1"/>
</dbReference>
<dbReference type="CDD" id="cd18794">
    <property type="entry name" value="SF2_C_RecQ"/>
    <property type="match status" value="1"/>
</dbReference>
<keyword evidence="3" id="KW-0378">Hydrolase</keyword>
<dbReference type="PANTHER" id="PTHR13710:SF105">
    <property type="entry name" value="ATP-DEPENDENT DNA HELICASE Q1"/>
    <property type="match status" value="1"/>
</dbReference>
<dbReference type="GO" id="GO:0043138">
    <property type="term" value="F:3'-5' DNA helicase activity"/>
    <property type="evidence" value="ECO:0007669"/>
    <property type="project" value="UniProtKB-EC"/>
</dbReference>
<dbReference type="InterPro" id="IPR014001">
    <property type="entry name" value="Helicase_ATP-bd"/>
</dbReference>
<evidence type="ECO:0000256" key="4">
    <source>
        <dbReference type="ARBA" id="ARBA00022806"/>
    </source>
</evidence>
<keyword evidence="5" id="KW-0067">ATP-binding</keyword>
<dbReference type="GO" id="GO:0003677">
    <property type="term" value="F:DNA binding"/>
    <property type="evidence" value="ECO:0007669"/>
    <property type="project" value="UniProtKB-KW"/>
</dbReference>
<keyword evidence="6" id="KW-0238">DNA-binding</keyword>
<dbReference type="GO" id="GO:0009378">
    <property type="term" value="F:four-way junction helicase activity"/>
    <property type="evidence" value="ECO:0007669"/>
    <property type="project" value="TreeGrafter"/>
</dbReference>
<feature type="domain" description="Helicase C-terminal" evidence="11">
    <location>
        <begin position="215"/>
        <end position="331"/>
    </location>
</feature>
<dbReference type="Pfam" id="PF00271">
    <property type="entry name" value="Helicase_C"/>
    <property type="match status" value="1"/>
</dbReference>
<dbReference type="InterPro" id="IPR011545">
    <property type="entry name" value="DEAD/DEAH_box_helicase_dom"/>
</dbReference>
<evidence type="ECO:0000256" key="3">
    <source>
        <dbReference type="ARBA" id="ARBA00022801"/>
    </source>
</evidence>
<dbReference type="CDD" id="cd17920">
    <property type="entry name" value="DEXHc_RecQ"/>
    <property type="match status" value="1"/>
</dbReference>
<dbReference type="GO" id="GO:0006281">
    <property type="term" value="P:DNA repair"/>
    <property type="evidence" value="ECO:0007669"/>
    <property type="project" value="TreeGrafter"/>
</dbReference>
<evidence type="ECO:0000256" key="7">
    <source>
        <dbReference type="ARBA" id="ARBA00023235"/>
    </source>
</evidence>
<sequence length="331" mass="37056">MVANLNSLLKKTFGYDSFRPLQEEIIRAALDGRDVLVLMPTGGGKSLCYQLPALVREGLTIVVSPLIALMKDQVDALQAAGAPATFLNSTLNADESRHRIAGLYRGEYKLLYIAPERLMLSGTIEMLESWKPQCIAIDEAHCISEWGHDFRPEYRQIANLRDQFGQIPMMALTATATDRVREDIATQLRLHEPQRFIASFNRPNLQYRVVPRRSALRQILEVAGKHEGESGIIYCGSRNGTERLAKRLTENGVKAAPYHAGMNAKDRNRNQEAFIRDEIQVICATIAFGMGIDKPDVRFVIHQDLPKNLEGYYQETGRAGRDGLSADCVLL</sequence>
<dbReference type="PROSITE" id="PS51192">
    <property type="entry name" value="HELICASE_ATP_BIND_1"/>
    <property type="match status" value="1"/>
</dbReference>
<dbReference type="InterPro" id="IPR027417">
    <property type="entry name" value="P-loop_NTPase"/>
</dbReference>
<evidence type="ECO:0000259" key="10">
    <source>
        <dbReference type="PROSITE" id="PS51192"/>
    </source>
</evidence>
<evidence type="ECO:0000256" key="6">
    <source>
        <dbReference type="ARBA" id="ARBA00023125"/>
    </source>
</evidence>
<reference evidence="12" key="1">
    <citation type="submission" date="2018-05" db="EMBL/GenBank/DDBJ databases">
        <authorList>
            <person name="Lanie J.A."/>
            <person name="Ng W.-L."/>
            <person name="Kazmierczak K.M."/>
            <person name="Andrzejewski T.M."/>
            <person name="Davidsen T.M."/>
            <person name="Wayne K.J."/>
            <person name="Tettelin H."/>
            <person name="Glass J.I."/>
            <person name="Rusch D."/>
            <person name="Podicherti R."/>
            <person name="Tsui H.-C.T."/>
            <person name="Winkler M.E."/>
        </authorList>
    </citation>
    <scope>NUCLEOTIDE SEQUENCE</scope>
</reference>
<name>A0A382N1K6_9ZZZZ</name>
<dbReference type="GO" id="GO:0043590">
    <property type="term" value="C:bacterial nucleoid"/>
    <property type="evidence" value="ECO:0007669"/>
    <property type="project" value="TreeGrafter"/>
</dbReference>
<dbReference type="PROSITE" id="PS51194">
    <property type="entry name" value="HELICASE_CTER"/>
    <property type="match status" value="1"/>
</dbReference>
<dbReference type="GO" id="GO:0005737">
    <property type="term" value="C:cytoplasm"/>
    <property type="evidence" value="ECO:0007669"/>
    <property type="project" value="TreeGrafter"/>
</dbReference>